<keyword evidence="4" id="KW-1185">Reference proteome</keyword>
<evidence type="ECO:0000259" key="2">
    <source>
        <dbReference type="PROSITE" id="PS50835"/>
    </source>
</evidence>
<dbReference type="AlphaFoldDB" id="A0AA88N5T5"/>
<evidence type="ECO:0000313" key="4">
    <source>
        <dbReference type="Proteomes" id="UP001187315"/>
    </source>
</evidence>
<sequence length="107" mass="12477">MKLLRSSMQLCQTLFLFFSLFDMTQGSSQLVRVVPVENDSIFQHDVYQCITEPEMENPKYSWSRKDWSGLPEGVKAERDFLYFLTSTPDHNGLYICEVTEKKLPGKM</sequence>
<dbReference type="InterPro" id="IPR007110">
    <property type="entry name" value="Ig-like_dom"/>
</dbReference>
<dbReference type="PROSITE" id="PS50835">
    <property type="entry name" value="IG_LIKE"/>
    <property type="match status" value="1"/>
</dbReference>
<dbReference type="Proteomes" id="UP001187315">
    <property type="component" value="Unassembled WGS sequence"/>
</dbReference>
<keyword evidence="1" id="KW-0732">Signal</keyword>
<evidence type="ECO:0000313" key="3">
    <source>
        <dbReference type="EMBL" id="KAK2849759.1"/>
    </source>
</evidence>
<accession>A0AA88N5T5</accession>
<feature type="chain" id="PRO_5041734552" description="Ig-like domain-containing protein" evidence="1">
    <location>
        <begin position="27"/>
        <end position="107"/>
    </location>
</feature>
<evidence type="ECO:0000256" key="1">
    <source>
        <dbReference type="SAM" id="SignalP"/>
    </source>
</evidence>
<dbReference type="EMBL" id="JAVHJS010000008">
    <property type="protein sequence ID" value="KAK2849759.1"/>
    <property type="molecule type" value="Genomic_DNA"/>
</dbReference>
<name>A0AA88N5T5_TACVA</name>
<comment type="caution">
    <text evidence="3">The sequence shown here is derived from an EMBL/GenBank/DDBJ whole genome shotgun (WGS) entry which is preliminary data.</text>
</comment>
<feature type="signal peptide" evidence="1">
    <location>
        <begin position="1"/>
        <end position="26"/>
    </location>
</feature>
<reference evidence="3" key="1">
    <citation type="submission" date="2023-08" db="EMBL/GenBank/DDBJ databases">
        <title>Pelteobagrus vachellii genome.</title>
        <authorList>
            <person name="Liu H."/>
        </authorList>
    </citation>
    <scope>NUCLEOTIDE SEQUENCE</scope>
    <source>
        <strain evidence="3">PRFRI_2022a</strain>
        <tissue evidence="3">Muscle</tissue>
    </source>
</reference>
<protein>
    <recommendedName>
        <fullName evidence="2">Ig-like domain-containing protein</fullName>
    </recommendedName>
</protein>
<gene>
    <name evidence="3" type="ORF">Q7C36_008542</name>
</gene>
<organism evidence="3 4">
    <name type="scientific">Tachysurus vachellii</name>
    <name type="common">Darkbarbel catfish</name>
    <name type="synonym">Pelteobagrus vachellii</name>
    <dbReference type="NCBI Taxonomy" id="175792"/>
    <lineage>
        <taxon>Eukaryota</taxon>
        <taxon>Metazoa</taxon>
        <taxon>Chordata</taxon>
        <taxon>Craniata</taxon>
        <taxon>Vertebrata</taxon>
        <taxon>Euteleostomi</taxon>
        <taxon>Actinopterygii</taxon>
        <taxon>Neopterygii</taxon>
        <taxon>Teleostei</taxon>
        <taxon>Ostariophysi</taxon>
        <taxon>Siluriformes</taxon>
        <taxon>Bagridae</taxon>
        <taxon>Tachysurus</taxon>
    </lineage>
</organism>
<feature type="domain" description="Ig-like" evidence="2">
    <location>
        <begin position="37"/>
        <end position="107"/>
    </location>
</feature>
<proteinExistence type="predicted"/>